<keyword evidence="5" id="KW-0653">Protein transport</keyword>
<dbReference type="PRINTS" id="PR01840">
    <property type="entry name" value="TATCFAMILY"/>
</dbReference>
<keyword evidence="4 5" id="KW-0472">Membrane</keyword>
<evidence type="ECO:0000313" key="6">
    <source>
        <dbReference type="EMBL" id="ACA59631.1"/>
    </source>
</evidence>
<keyword evidence="5" id="KW-1003">Cell membrane</keyword>
<dbReference type="GO" id="GO:0009977">
    <property type="term" value="F:proton motive force dependent protein transmembrane transporter activity"/>
    <property type="evidence" value="ECO:0007669"/>
    <property type="project" value="TreeGrafter"/>
</dbReference>
<dbReference type="HAMAP" id="MF_00902">
    <property type="entry name" value="TatC"/>
    <property type="match status" value="1"/>
</dbReference>
<dbReference type="AlphaFoldDB" id="B1I3Q8"/>
<feature type="transmembrane region" description="Helical" evidence="5">
    <location>
        <begin position="153"/>
        <end position="178"/>
    </location>
</feature>
<reference evidence="7" key="1">
    <citation type="submission" date="2007-10" db="EMBL/GenBank/DDBJ databases">
        <title>Complete sequence of chromosome of Desulforudis audaxviator MP104C.</title>
        <authorList>
            <person name="Copeland A."/>
            <person name="Lucas S."/>
            <person name="Lapidus A."/>
            <person name="Barry K."/>
            <person name="Glavina del Rio T."/>
            <person name="Dalin E."/>
            <person name="Tice H."/>
            <person name="Bruce D."/>
            <person name="Pitluck S."/>
            <person name="Lowry S.R."/>
            <person name="Larimer F."/>
            <person name="Land M.L."/>
            <person name="Hauser L."/>
            <person name="Kyrpides N."/>
            <person name="Ivanova N.N."/>
            <person name="Richardson P."/>
        </authorList>
    </citation>
    <scope>NUCLEOTIDE SEQUENCE [LARGE SCALE GENOMIC DNA]</scope>
    <source>
        <strain evidence="7">MP104C</strain>
    </source>
</reference>
<proteinExistence type="inferred from homology"/>
<evidence type="ECO:0000256" key="1">
    <source>
        <dbReference type="ARBA" id="ARBA00004141"/>
    </source>
</evidence>
<dbReference type="InterPro" id="IPR002033">
    <property type="entry name" value="TatC"/>
</dbReference>
<dbReference type="NCBIfam" id="TIGR00945">
    <property type="entry name" value="tatC"/>
    <property type="match status" value="1"/>
</dbReference>
<keyword evidence="3 5" id="KW-1133">Transmembrane helix</keyword>
<dbReference type="GO" id="GO:0033281">
    <property type="term" value="C:TAT protein transport complex"/>
    <property type="evidence" value="ECO:0007669"/>
    <property type="project" value="UniProtKB-UniRule"/>
</dbReference>
<comment type="function">
    <text evidence="5">Part of the twin-arginine translocation (Tat) system that transports large folded proteins containing a characteristic twin-arginine motif in their signal peptide across membranes.</text>
</comment>
<keyword evidence="2 5" id="KW-0812">Transmembrane</keyword>
<dbReference type="RefSeq" id="WP_012302217.1">
    <property type="nucleotide sequence ID" value="NC_010424.1"/>
</dbReference>
<feature type="transmembrane region" description="Helical" evidence="5">
    <location>
        <begin position="190"/>
        <end position="209"/>
    </location>
</feature>
<evidence type="ECO:0000256" key="4">
    <source>
        <dbReference type="ARBA" id="ARBA00023136"/>
    </source>
</evidence>
<accession>B1I3Q8</accession>
<feature type="transmembrane region" description="Helical" evidence="5">
    <location>
        <begin position="75"/>
        <end position="98"/>
    </location>
</feature>
<dbReference type="GO" id="GO:0043953">
    <property type="term" value="P:protein transport by the Tat complex"/>
    <property type="evidence" value="ECO:0007669"/>
    <property type="project" value="UniProtKB-UniRule"/>
</dbReference>
<dbReference type="HOGENOM" id="CLU_031942_3_3_9"/>
<evidence type="ECO:0000256" key="2">
    <source>
        <dbReference type="ARBA" id="ARBA00022692"/>
    </source>
</evidence>
<evidence type="ECO:0000256" key="3">
    <source>
        <dbReference type="ARBA" id="ARBA00022989"/>
    </source>
</evidence>
<sequence length="256" mass="28883">MVDISDKEMSVVEHLHELRRVFLVSIVAVVVFAIAFFFARDFFLGIVKEPVASLGYDLQFLGVTEPVMTYFRLSLYLGFLAALPIILWQVWSFILPALKRDERKYFTIFVVLSYLAFIGGVAFSFFVVYRLGVQFLLRFAGEELMPMLTLANYVSFTIKFTLPFGLVAQLPLAAYLLAKLGVVTRAFMIKIRKHALLVIVIVSAMLTPADLLTCLLLATPMYSLFELSILIVGMVEKRKAKAREKAEREAEAAETA</sequence>
<dbReference type="eggNOG" id="COG0805">
    <property type="taxonomic scope" value="Bacteria"/>
</dbReference>
<name>B1I3Q8_DESAP</name>
<comment type="subunit">
    <text evidence="5">Forms a complex with TatA.</text>
</comment>
<dbReference type="GO" id="GO:0065002">
    <property type="term" value="P:intracellular protein transmembrane transport"/>
    <property type="evidence" value="ECO:0007669"/>
    <property type="project" value="TreeGrafter"/>
</dbReference>
<evidence type="ECO:0000256" key="5">
    <source>
        <dbReference type="HAMAP-Rule" id="MF_00902"/>
    </source>
</evidence>
<keyword evidence="7" id="KW-1185">Reference proteome</keyword>
<dbReference type="Proteomes" id="UP000008544">
    <property type="component" value="Chromosome"/>
</dbReference>
<keyword evidence="5" id="KW-0813">Transport</keyword>
<keyword evidence="5" id="KW-0811">Translocation</keyword>
<feature type="transmembrane region" description="Helical" evidence="5">
    <location>
        <begin position="105"/>
        <end position="129"/>
    </location>
</feature>
<dbReference type="OrthoDB" id="9777044at2"/>
<dbReference type="KEGG" id="dau:Daud_1120"/>
<gene>
    <name evidence="5" type="primary">tatC</name>
    <name evidence="6" type="ordered locus">Daud_1120</name>
</gene>
<organism evidence="6 7">
    <name type="scientific">Desulforudis audaxviator (strain MP104C)</name>
    <dbReference type="NCBI Taxonomy" id="477974"/>
    <lineage>
        <taxon>Bacteria</taxon>
        <taxon>Bacillati</taxon>
        <taxon>Bacillota</taxon>
        <taxon>Clostridia</taxon>
        <taxon>Thermoanaerobacterales</taxon>
        <taxon>Candidatus Desulforudaceae</taxon>
        <taxon>Candidatus Desulforudis</taxon>
    </lineage>
</organism>
<comment type="similarity">
    <text evidence="5">Belongs to the TatC family.</text>
</comment>
<evidence type="ECO:0000313" key="7">
    <source>
        <dbReference type="Proteomes" id="UP000008544"/>
    </source>
</evidence>
<dbReference type="EMBL" id="CP000860">
    <property type="protein sequence ID" value="ACA59631.1"/>
    <property type="molecule type" value="Genomic_DNA"/>
</dbReference>
<comment type="caution">
    <text evidence="5">Lacks conserved residue(s) required for the propagation of feature annotation.</text>
</comment>
<protein>
    <recommendedName>
        <fullName evidence="5">Sec-independent protein translocase protein TatC</fullName>
    </recommendedName>
</protein>
<feature type="transmembrane region" description="Helical" evidence="5">
    <location>
        <begin position="21"/>
        <end position="39"/>
    </location>
</feature>
<dbReference type="PANTHER" id="PTHR30371">
    <property type="entry name" value="SEC-INDEPENDENT PROTEIN TRANSLOCASE PROTEIN TATC"/>
    <property type="match status" value="1"/>
</dbReference>
<dbReference type="PANTHER" id="PTHR30371:SF0">
    <property type="entry name" value="SEC-INDEPENDENT PROTEIN TRANSLOCASE PROTEIN TATC, CHLOROPLASTIC-RELATED"/>
    <property type="match status" value="1"/>
</dbReference>
<dbReference type="Pfam" id="PF00902">
    <property type="entry name" value="TatC"/>
    <property type="match status" value="1"/>
</dbReference>
<dbReference type="STRING" id="477974.Daud_1120"/>
<comment type="subcellular location">
    <subcellularLocation>
        <location evidence="5">Cell membrane</location>
        <topology evidence="5">Multi-pass membrane protein</topology>
    </subcellularLocation>
    <subcellularLocation>
        <location evidence="1">Membrane</location>
        <topology evidence="1">Multi-pass membrane protein</topology>
    </subcellularLocation>
</comment>
<reference evidence="6 7" key="2">
    <citation type="journal article" date="2008" name="Science">
        <title>Environmental genomics reveals a single-species ecosystem deep within Earth.</title>
        <authorList>
            <person name="Chivian D."/>
            <person name="Brodie E.L."/>
            <person name="Alm E.J."/>
            <person name="Culley D.E."/>
            <person name="Dehal P.S."/>
            <person name="Desantis T.Z."/>
            <person name="Gihring T.M."/>
            <person name="Lapidus A."/>
            <person name="Lin L.H."/>
            <person name="Lowry S.R."/>
            <person name="Moser D.P."/>
            <person name="Richardson P.M."/>
            <person name="Southam G."/>
            <person name="Wanger G."/>
            <person name="Pratt L.M."/>
            <person name="Andersen G.L."/>
            <person name="Hazen T.C."/>
            <person name="Brockman F.J."/>
            <person name="Arkin A.P."/>
            <person name="Onstott T.C."/>
        </authorList>
    </citation>
    <scope>NUCLEOTIDE SEQUENCE [LARGE SCALE GENOMIC DNA]</scope>
    <source>
        <strain evidence="6 7">MP104C</strain>
    </source>
</reference>